<evidence type="ECO:0000256" key="1">
    <source>
        <dbReference type="ARBA" id="ARBA00001971"/>
    </source>
</evidence>
<dbReference type="AlphaFoldDB" id="A0A6A6TYW4"/>
<evidence type="ECO:0000256" key="6">
    <source>
        <dbReference type="SAM" id="SignalP"/>
    </source>
</evidence>
<sequence>MSFSFAALTIVAAYAFLKIAEHFIKHEKSEPAVVWPRIPFFGHLIGMLQDGNAYYTTLSNRCKKPIFTVPFMHTKFYIVNSPAMISLVQRNSKTLIGDFFFLEFLDRLSNPDKDTMNAMKYGWDSLDEEAREKNIWTPVDKAQHAILGYGTHLDDLTVVQLNAVSELITSIPNGSCLNLFSWIRETITTTNMYSIFGRNNIFASSPELKERWREYDEGLEMLIAKVYPSITARKAYNARQELQDALVEWVNRGHHHQASLVVRENIRILNERGVPLEECAKMQLLMMFAALMNTNPTSFWTIQYLYSHPEILEKFREELQSSNAIRMDGNIGIISVNGLRKECPLIISILKEVLRTIAPSLTCRYVLEDTWLSNDILFKKGHLVRLEGAAVHKDPDVWGPDVHEFNPYRFYKSGNGTINTADEEPPKQVHPASFRGFGGGKGICPGRLFAQGEIIGISAMLALSFDLVPAEGGDILPTPLRQKSMLQLSVHNPKVDIPVFFRRRKGMENIIWKFEA</sequence>
<dbReference type="PRINTS" id="PR00465">
    <property type="entry name" value="EP450IV"/>
</dbReference>
<feature type="binding site" description="axial binding residue" evidence="5">
    <location>
        <position position="444"/>
    </location>
    <ligand>
        <name>heme</name>
        <dbReference type="ChEBI" id="CHEBI:30413"/>
    </ligand>
    <ligandPart>
        <name>Fe</name>
        <dbReference type="ChEBI" id="CHEBI:18248"/>
    </ligandPart>
</feature>
<gene>
    <name evidence="7" type="ORF">BT63DRAFT_460659</name>
</gene>
<dbReference type="GO" id="GO:0016705">
    <property type="term" value="F:oxidoreductase activity, acting on paired donors, with incorporation or reduction of molecular oxygen"/>
    <property type="evidence" value="ECO:0007669"/>
    <property type="project" value="InterPro"/>
</dbReference>
<dbReference type="CDD" id="cd11040">
    <property type="entry name" value="CYP7_CYP8-like"/>
    <property type="match status" value="1"/>
</dbReference>
<comment type="cofactor">
    <cofactor evidence="1 5">
        <name>heme</name>
        <dbReference type="ChEBI" id="CHEBI:30413"/>
    </cofactor>
</comment>
<dbReference type="PANTHER" id="PTHR47582">
    <property type="entry name" value="P450, PUTATIVE (EUROFUNG)-RELATED"/>
    <property type="match status" value="1"/>
</dbReference>
<evidence type="ECO:0000313" key="8">
    <source>
        <dbReference type="Proteomes" id="UP000799302"/>
    </source>
</evidence>
<accession>A0A6A6TYW4</accession>
<dbReference type="InterPro" id="IPR002403">
    <property type="entry name" value="Cyt_P450_E_grp-IV"/>
</dbReference>
<dbReference type="OrthoDB" id="1470350at2759"/>
<evidence type="ECO:0000256" key="5">
    <source>
        <dbReference type="PIRSR" id="PIRSR602403-1"/>
    </source>
</evidence>
<dbReference type="InterPro" id="IPR001128">
    <property type="entry name" value="Cyt_P450"/>
</dbReference>
<dbReference type="InterPro" id="IPR036396">
    <property type="entry name" value="Cyt_P450_sf"/>
</dbReference>
<dbReference type="GO" id="GO:0020037">
    <property type="term" value="F:heme binding"/>
    <property type="evidence" value="ECO:0007669"/>
    <property type="project" value="InterPro"/>
</dbReference>
<keyword evidence="5" id="KW-0349">Heme</keyword>
<dbReference type="InterPro" id="IPR053007">
    <property type="entry name" value="CYP450_monoxygenase_sec-met"/>
</dbReference>
<name>A0A6A6TYW4_9PEZI</name>
<proteinExistence type="inferred from homology"/>
<organism evidence="7 8">
    <name type="scientific">Microthyrium microscopicum</name>
    <dbReference type="NCBI Taxonomy" id="703497"/>
    <lineage>
        <taxon>Eukaryota</taxon>
        <taxon>Fungi</taxon>
        <taxon>Dikarya</taxon>
        <taxon>Ascomycota</taxon>
        <taxon>Pezizomycotina</taxon>
        <taxon>Dothideomycetes</taxon>
        <taxon>Dothideomycetes incertae sedis</taxon>
        <taxon>Microthyriales</taxon>
        <taxon>Microthyriaceae</taxon>
        <taxon>Microthyrium</taxon>
    </lineage>
</organism>
<dbReference type="Pfam" id="PF00067">
    <property type="entry name" value="p450"/>
    <property type="match status" value="1"/>
</dbReference>
<feature type="chain" id="PRO_5025562857" evidence="6">
    <location>
        <begin position="21"/>
        <end position="516"/>
    </location>
</feature>
<protein>
    <submittedName>
        <fullName evidence="7">Cytochrome P450</fullName>
    </submittedName>
</protein>
<feature type="signal peptide" evidence="6">
    <location>
        <begin position="1"/>
        <end position="20"/>
    </location>
</feature>
<dbReference type="Proteomes" id="UP000799302">
    <property type="component" value="Unassembled WGS sequence"/>
</dbReference>
<dbReference type="Gene3D" id="1.10.630.10">
    <property type="entry name" value="Cytochrome P450"/>
    <property type="match status" value="1"/>
</dbReference>
<dbReference type="GO" id="GO:0004497">
    <property type="term" value="F:monooxygenase activity"/>
    <property type="evidence" value="ECO:0007669"/>
    <property type="project" value="InterPro"/>
</dbReference>
<evidence type="ECO:0000256" key="4">
    <source>
        <dbReference type="ARBA" id="ARBA00023004"/>
    </source>
</evidence>
<keyword evidence="4 5" id="KW-0408">Iron</keyword>
<evidence type="ECO:0000313" key="7">
    <source>
        <dbReference type="EMBL" id="KAF2664357.1"/>
    </source>
</evidence>
<keyword evidence="6" id="KW-0732">Signal</keyword>
<dbReference type="PANTHER" id="PTHR47582:SF1">
    <property type="entry name" value="P450, PUTATIVE (EUROFUNG)-RELATED"/>
    <property type="match status" value="1"/>
</dbReference>
<comment type="similarity">
    <text evidence="2">Belongs to the cytochrome P450 family.</text>
</comment>
<dbReference type="GO" id="GO:0005506">
    <property type="term" value="F:iron ion binding"/>
    <property type="evidence" value="ECO:0007669"/>
    <property type="project" value="InterPro"/>
</dbReference>
<reference evidence="7" key="1">
    <citation type="journal article" date="2020" name="Stud. Mycol.">
        <title>101 Dothideomycetes genomes: a test case for predicting lifestyles and emergence of pathogens.</title>
        <authorList>
            <person name="Haridas S."/>
            <person name="Albert R."/>
            <person name="Binder M."/>
            <person name="Bloem J."/>
            <person name="Labutti K."/>
            <person name="Salamov A."/>
            <person name="Andreopoulos B."/>
            <person name="Baker S."/>
            <person name="Barry K."/>
            <person name="Bills G."/>
            <person name="Bluhm B."/>
            <person name="Cannon C."/>
            <person name="Castanera R."/>
            <person name="Culley D."/>
            <person name="Daum C."/>
            <person name="Ezra D."/>
            <person name="Gonzalez J."/>
            <person name="Henrissat B."/>
            <person name="Kuo A."/>
            <person name="Liang C."/>
            <person name="Lipzen A."/>
            <person name="Lutzoni F."/>
            <person name="Magnuson J."/>
            <person name="Mondo S."/>
            <person name="Nolan M."/>
            <person name="Ohm R."/>
            <person name="Pangilinan J."/>
            <person name="Park H.-J."/>
            <person name="Ramirez L."/>
            <person name="Alfaro M."/>
            <person name="Sun H."/>
            <person name="Tritt A."/>
            <person name="Yoshinaga Y."/>
            <person name="Zwiers L.-H."/>
            <person name="Turgeon B."/>
            <person name="Goodwin S."/>
            <person name="Spatafora J."/>
            <person name="Crous P."/>
            <person name="Grigoriev I."/>
        </authorList>
    </citation>
    <scope>NUCLEOTIDE SEQUENCE</scope>
    <source>
        <strain evidence="7">CBS 115976</strain>
    </source>
</reference>
<keyword evidence="8" id="KW-1185">Reference proteome</keyword>
<keyword evidence="3 5" id="KW-0479">Metal-binding</keyword>
<evidence type="ECO:0000256" key="2">
    <source>
        <dbReference type="ARBA" id="ARBA00010617"/>
    </source>
</evidence>
<evidence type="ECO:0000256" key="3">
    <source>
        <dbReference type="ARBA" id="ARBA00022723"/>
    </source>
</evidence>
<dbReference type="EMBL" id="MU004243">
    <property type="protein sequence ID" value="KAF2664357.1"/>
    <property type="molecule type" value="Genomic_DNA"/>
</dbReference>
<dbReference type="SUPFAM" id="SSF48264">
    <property type="entry name" value="Cytochrome P450"/>
    <property type="match status" value="1"/>
</dbReference>